<dbReference type="PROSITE" id="PS50065">
    <property type="entry name" value="HMG_COA_REDUCTASE_4"/>
    <property type="match status" value="1"/>
</dbReference>
<sequence length="226" mass="24207">MSILSNLADECLATATCQLPVELLTKGSFSGRQTAKKIALAAHVAQIDPYRAATHNKGIMNGVDAVTIAMGNDWRAIESAAHAYAARDGQYRGLSHWSLSADQQFLQGELTLPLPVGFVGGSIKIVPLVQLNQQLAQIKEVSDLEKLLVCVGLAQNLAALLALVTEGIQRGHMQLQLRSTALAAGAKITEVAEVVQQLQAQGQTDLTSAQLILQKIRKNGDHNDRI</sequence>
<reference evidence="1 2" key="1">
    <citation type="journal article" date="2015" name="Genome Announc.">
        <title>Expanding the biotechnology potential of lactobacilli through comparative genomics of 213 strains and associated genera.</title>
        <authorList>
            <person name="Sun Z."/>
            <person name="Harris H.M."/>
            <person name="McCann A."/>
            <person name="Guo C."/>
            <person name="Argimon S."/>
            <person name="Zhang W."/>
            <person name="Yang X."/>
            <person name="Jeffery I.B."/>
            <person name="Cooney J.C."/>
            <person name="Kagawa T.F."/>
            <person name="Liu W."/>
            <person name="Song Y."/>
            <person name="Salvetti E."/>
            <person name="Wrobel A."/>
            <person name="Rasinkangas P."/>
            <person name="Parkhill J."/>
            <person name="Rea M.C."/>
            <person name="O'Sullivan O."/>
            <person name="Ritari J."/>
            <person name="Douillard F.P."/>
            <person name="Paul Ross R."/>
            <person name="Yang R."/>
            <person name="Briner A.E."/>
            <person name="Felis G.E."/>
            <person name="de Vos W.M."/>
            <person name="Barrangou R."/>
            <person name="Klaenhammer T.R."/>
            <person name="Caufield P.W."/>
            <person name="Cui Y."/>
            <person name="Zhang H."/>
            <person name="O'Toole P.W."/>
        </authorList>
    </citation>
    <scope>NUCLEOTIDE SEQUENCE [LARGE SCALE GENOMIC DNA]</scope>
    <source>
        <strain evidence="1 2">DSM 20605</strain>
    </source>
</reference>
<dbReference type="Proteomes" id="UP000051576">
    <property type="component" value="Unassembled WGS sequence"/>
</dbReference>
<dbReference type="InterPro" id="IPR023076">
    <property type="entry name" value="HMG_CoA_Rdtase_CS"/>
</dbReference>
<evidence type="ECO:0000313" key="1">
    <source>
        <dbReference type="EMBL" id="KRM84591.1"/>
    </source>
</evidence>
<gene>
    <name evidence="1" type="ORF">FD21_GL001950</name>
</gene>
<dbReference type="AlphaFoldDB" id="A0A0R2BYX9"/>
<dbReference type="GO" id="GO:0004420">
    <property type="term" value="F:hydroxymethylglutaryl-CoA reductase (NADPH) activity"/>
    <property type="evidence" value="ECO:0007669"/>
    <property type="project" value="InterPro"/>
</dbReference>
<dbReference type="EMBL" id="AYYX01000074">
    <property type="protein sequence ID" value="KRM84591.1"/>
    <property type="molecule type" value="Genomic_DNA"/>
</dbReference>
<dbReference type="Pfam" id="PF00368">
    <property type="entry name" value="HMG-CoA_red"/>
    <property type="match status" value="1"/>
</dbReference>
<name>A0A0R2BYX9_9LACO</name>
<dbReference type="PANTHER" id="PTHR10572:SF24">
    <property type="entry name" value="3-HYDROXY-3-METHYLGLUTARYL-COENZYME A REDUCTASE"/>
    <property type="match status" value="1"/>
</dbReference>
<comment type="caution">
    <text evidence="1">The sequence shown here is derived from an EMBL/GenBank/DDBJ whole genome shotgun (WGS) entry which is preliminary data.</text>
</comment>
<accession>A0A0R2BYX9</accession>
<dbReference type="Gene3D" id="3.90.770.10">
    <property type="entry name" value="3-hydroxy-3-methylglutaryl-coenzyme A Reductase, Chain A, domain 2"/>
    <property type="match status" value="1"/>
</dbReference>
<dbReference type="PATRIC" id="fig|1133569.4.peg.2106"/>
<organism evidence="1 2">
    <name type="scientific">Liquorilactobacillus vini DSM 20605</name>
    <dbReference type="NCBI Taxonomy" id="1133569"/>
    <lineage>
        <taxon>Bacteria</taxon>
        <taxon>Bacillati</taxon>
        <taxon>Bacillota</taxon>
        <taxon>Bacilli</taxon>
        <taxon>Lactobacillales</taxon>
        <taxon>Lactobacillaceae</taxon>
        <taxon>Liquorilactobacillus</taxon>
    </lineage>
</organism>
<dbReference type="STRING" id="1133569.FD21_GL001950"/>
<dbReference type="InterPro" id="IPR009029">
    <property type="entry name" value="HMG_CoA_Rdtase_sub-bd_dom_sf"/>
</dbReference>
<keyword evidence="2" id="KW-1185">Reference proteome</keyword>
<protein>
    <submittedName>
        <fullName evidence="1">3-hydroxy-3-methylglutaryl-coenzyme a reductase</fullName>
    </submittedName>
</protein>
<dbReference type="Gene3D" id="1.10.8.660">
    <property type="match status" value="1"/>
</dbReference>
<dbReference type="eggNOG" id="COG1257">
    <property type="taxonomic scope" value="Bacteria"/>
</dbReference>
<dbReference type="PROSITE" id="PS01192">
    <property type="entry name" value="HMG_COA_REDUCTASE_3"/>
    <property type="match status" value="1"/>
</dbReference>
<evidence type="ECO:0000313" key="2">
    <source>
        <dbReference type="Proteomes" id="UP000051576"/>
    </source>
</evidence>
<dbReference type="GO" id="GO:0015936">
    <property type="term" value="P:coenzyme A metabolic process"/>
    <property type="evidence" value="ECO:0007669"/>
    <property type="project" value="InterPro"/>
</dbReference>
<dbReference type="SUPFAM" id="SSF56542">
    <property type="entry name" value="Substrate-binding domain of HMG-CoA reductase"/>
    <property type="match status" value="1"/>
</dbReference>
<dbReference type="InterPro" id="IPR023074">
    <property type="entry name" value="HMG_CoA_Rdtase_cat_sf"/>
</dbReference>
<proteinExistence type="predicted"/>
<dbReference type="InterPro" id="IPR002202">
    <property type="entry name" value="HMG_CoA_Rdtase"/>
</dbReference>
<dbReference type="PANTHER" id="PTHR10572">
    <property type="entry name" value="3-HYDROXY-3-METHYLGLUTARYL-COENZYME A REDUCTASE"/>
    <property type="match status" value="1"/>
</dbReference>